<proteinExistence type="predicted"/>
<keyword evidence="2" id="KW-1185">Reference proteome</keyword>
<feature type="non-terminal residue" evidence="1">
    <location>
        <position position="146"/>
    </location>
</feature>
<protein>
    <submittedName>
        <fullName evidence="1">379_t:CDS:1</fullName>
    </submittedName>
</protein>
<feature type="non-terminal residue" evidence="1">
    <location>
        <position position="1"/>
    </location>
</feature>
<evidence type="ECO:0000313" key="1">
    <source>
        <dbReference type="EMBL" id="CAG8655807.1"/>
    </source>
</evidence>
<name>A0A9N9H5W4_9GLOM</name>
<dbReference type="AlphaFoldDB" id="A0A9N9H5W4"/>
<gene>
    <name evidence="1" type="ORF">PBRASI_LOCUS10508</name>
</gene>
<sequence>GEFRYDRRHCYYGGVSEESTPNVLSKSNEDEYFLDTPPERWNFLNFYHHWLASFDFSNAFKREAFKLRKALDILNPVILQNLRSRYTFHPLKANISNMGSRLVKSNINSHDKETSKTLLSVALCCWCLEVAAIKSPSAIVKNVAAT</sequence>
<organism evidence="1 2">
    <name type="scientific">Paraglomus brasilianum</name>
    <dbReference type="NCBI Taxonomy" id="144538"/>
    <lineage>
        <taxon>Eukaryota</taxon>
        <taxon>Fungi</taxon>
        <taxon>Fungi incertae sedis</taxon>
        <taxon>Mucoromycota</taxon>
        <taxon>Glomeromycotina</taxon>
        <taxon>Glomeromycetes</taxon>
        <taxon>Paraglomerales</taxon>
        <taxon>Paraglomeraceae</taxon>
        <taxon>Paraglomus</taxon>
    </lineage>
</organism>
<dbReference type="EMBL" id="CAJVPI010003217">
    <property type="protein sequence ID" value="CAG8655807.1"/>
    <property type="molecule type" value="Genomic_DNA"/>
</dbReference>
<dbReference type="Proteomes" id="UP000789739">
    <property type="component" value="Unassembled WGS sequence"/>
</dbReference>
<reference evidence="1" key="1">
    <citation type="submission" date="2021-06" db="EMBL/GenBank/DDBJ databases">
        <authorList>
            <person name="Kallberg Y."/>
            <person name="Tangrot J."/>
            <person name="Rosling A."/>
        </authorList>
    </citation>
    <scope>NUCLEOTIDE SEQUENCE</scope>
    <source>
        <strain evidence="1">BR232B</strain>
    </source>
</reference>
<comment type="caution">
    <text evidence="1">The sequence shown here is derived from an EMBL/GenBank/DDBJ whole genome shotgun (WGS) entry which is preliminary data.</text>
</comment>
<dbReference type="OrthoDB" id="2438717at2759"/>
<accession>A0A9N9H5W4</accession>
<evidence type="ECO:0000313" key="2">
    <source>
        <dbReference type="Proteomes" id="UP000789739"/>
    </source>
</evidence>